<evidence type="ECO:0000313" key="1">
    <source>
        <dbReference type="EMBL" id="DAE29550.1"/>
    </source>
</evidence>
<reference evidence="1" key="1">
    <citation type="journal article" date="2021" name="Proc. Natl. Acad. Sci. U.S.A.">
        <title>A Catalog of Tens of Thousands of Viruses from Human Metagenomes Reveals Hidden Associations with Chronic Diseases.</title>
        <authorList>
            <person name="Tisza M.J."/>
            <person name="Buck C.B."/>
        </authorList>
    </citation>
    <scope>NUCLEOTIDE SEQUENCE</scope>
    <source>
        <strain evidence="1">CtkyY8</strain>
    </source>
</reference>
<protein>
    <submittedName>
        <fullName evidence="1">Uncharacterized protein</fullName>
    </submittedName>
</protein>
<organism evidence="1">
    <name type="scientific">virus sp. ctkyY8</name>
    <dbReference type="NCBI Taxonomy" id="2827995"/>
    <lineage>
        <taxon>Viruses</taxon>
    </lineage>
</organism>
<name>A0A8S5RDR8_9VIRU</name>
<accession>A0A8S5RDR8</accession>
<sequence>MQIFEHIPIYSLDTLPHWGLIFLYMLASPL</sequence>
<dbReference type="EMBL" id="BK059095">
    <property type="protein sequence ID" value="DAE29550.1"/>
    <property type="molecule type" value="Genomic_DNA"/>
</dbReference>
<proteinExistence type="predicted"/>